<dbReference type="SUPFAM" id="SSF51735">
    <property type="entry name" value="NAD(P)-binding Rossmann-fold domains"/>
    <property type="match status" value="1"/>
</dbReference>
<reference evidence="3" key="1">
    <citation type="journal article" date="2014" name="Int. J. Syst. Evol. Microbiol.">
        <title>Complete genome sequence of Corynebacterium casei LMG S-19264T (=DSM 44701T), isolated from a smear-ripened cheese.</title>
        <authorList>
            <consortium name="US DOE Joint Genome Institute (JGI-PGF)"/>
            <person name="Walter F."/>
            <person name="Albersmeier A."/>
            <person name="Kalinowski J."/>
            <person name="Ruckert C."/>
        </authorList>
    </citation>
    <scope>NUCLEOTIDE SEQUENCE</scope>
    <source>
        <strain evidence="3">CGMCC 1.15095</strain>
    </source>
</reference>
<dbReference type="PROSITE" id="PS00061">
    <property type="entry name" value="ADH_SHORT"/>
    <property type="match status" value="1"/>
</dbReference>
<sequence>MTHYNRRQILAGTGAAFAVAGAAPVMGAKPVATSLEGKSFLITGTSSGFGYLGALLYARLGARVFATMRNLPRPEAADLERIARAERLDLTVLPLDVLSDDQVTAAVGEAERINGGPVDALINNAGIVISGPVELHDMEAARLAFDTNVYGCQRLARAVLPGMRERKSGLIVNVSSQQGRIIMPGMGLYSATKFALESMSEQLAYELAPHGIEVVIIQPGGYPTKVGANRARYNADLLARAEEKHKAGYPEMVSAMSSSASGRSVSAAMADMPDPEEVPRAIAEIAAMPPGTRPLRRPVHPAPKPQEAINRVSRETQLALLGNGRYAPWAEAVLD</sequence>
<dbReference type="PANTHER" id="PTHR43976:SF9">
    <property type="entry name" value="OXIDOREDUCTASE"/>
    <property type="match status" value="1"/>
</dbReference>
<reference evidence="3" key="2">
    <citation type="submission" date="2020-09" db="EMBL/GenBank/DDBJ databases">
        <authorList>
            <person name="Sun Q."/>
            <person name="Zhou Y."/>
        </authorList>
    </citation>
    <scope>NUCLEOTIDE SEQUENCE</scope>
    <source>
        <strain evidence="3">CGMCC 1.15095</strain>
    </source>
</reference>
<name>A0A916TQE0_9SPHN</name>
<evidence type="ECO:0000313" key="3">
    <source>
        <dbReference type="EMBL" id="GGB92952.1"/>
    </source>
</evidence>
<dbReference type="PROSITE" id="PS51318">
    <property type="entry name" value="TAT"/>
    <property type="match status" value="1"/>
</dbReference>
<feature type="domain" description="Ketoreductase" evidence="2">
    <location>
        <begin position="38"/>
        <end position="222"/>
    </location>
</feature>
<evidence type="ECO:0000256" key="1">
    <source>
        <dbReference type="RuleBase" id="RU000363"/>
    </source>
</evidence>
<dbReference type="InterPro" id="IPR006311">
    <property type="entry name" value="TAT_signal"/>
</dbReference>
<dbReference type="Gene3D" id="3.40.50.720">
    <property type="entry name" value="NAD(P)-binding Rossmann-like Domain"/>
    <property type="match status" value="1"/>
</dbReference>
<dbReference type="SMART" id="SM00822">
    <property type="entry name" value="PKS_KR"/>
    <property type="match status" value="1"/>
</dbReference>
<dbReference type="InterPro" id="IPR051911">
    <property type="entry name" value="SDR_oxidoreductase"/>
</dbReference>
<organism evidence="3 4">
    <name type="scientific">Novosphingobium endophyticum</name>
    <dbReference type="NCBI Taxonomy" id="1955250"/>
    <lineage>
        <taxon>Bacteria</taxon>
        <taxon>Pseudomonadati</taxon>
        <taxon>Pseudomonadota</taxon>
        <taxon>Alphaproteobacteria</taxon>
        <taxon>Sphingomonadales</taxon>
        <taxon>Sphingomonadaceae</taxon>
        <taxon>Novosphingobium</taxon>
    </lineage>
</organism>
<proteinExistence type="inferred from homology"/>
<dbReference type="Proteomes" id="UP000608154">
    <property type="component" value="Unassembled WGS sequence"/>
</dbReference>
<dbReference type="CDD" id="cd05374">
    <property type="entry name" value="17beta-HSD-like_SDR_c"/>
    <property type="match status" value="1"/>
</dbReference>
<dbReference type="Pfam" id="PF00106">
    <property type="entry name" value="adh_short"/>
    <property type="match status" value="1"/>
</dbReference>
<evidence type="ECO:0000313" key="4">
    <source>
        <dbReference type="Proteomes" id="UP000608154"/>
    </source>
</evidence>
<protein>
    <submittedName>
        <fullName evidence="3">Short-chain dehydrogenase/reductase</fullName>
    </submittedName>
</protein>
<dbReference type="EMBL" id="BMHK01000004">
    <property type="protein sequence ID" value="GGB92952.1"/>
    <property type="molecule type" value="Genomic_DNA"/>
</dbReference>
<dbReference type="PANTHER" id="PTHR43976">
    <property type="entry name" value="SHORT CHAIN DEHYDROGENASE"/>
    <property type="match status" value="1"/>
</dbReference>
<dbReference type="AlphaFoldDB" id="A0A916TQE0"/>
<gene>
    <name evidence="3" type="ORF">GCM10011494_09200</name>
</gene>
<dbReference type="InterPro" id="IPR002347">
    <property type="entry name" value="SDR_fam"/>
</dbReference>
<dbReference type="InterPro" id="IPR057326">
    <property type="entry name" value="KR_dom"/>
</dbReference>
<comment type="similarity">
    <text evidence="1">Belongs to the short-chain dehydrogenases/reductases (SDR) family.</text>
</comment>
<dbReference type="InterPro" id="IPR036291">
    <property type="entry name" value="NAD(P)-bd_dom_sf"/>
</dbReference>
<evidence type="ECO:0000259" key="2">
    <source>
        <dbReference type="SMART" id="SM00822"/>
    </source>
</evidence>
<comment type="caution">
    <text evidence="3">The sequence shown here is derived from an EMBL/GenBank/DDBJ whole genome shotgun (WGS) entry which is preliminary data.</text>
</comment>
<dbReference type="PRINTS" id="PR00081">
    <property type="entry name" value="GDHRDH"/>
</dbReference>
<accession>A0A916TQE0</accession>
<keyword evidence="4" id="KW-1185">Reference proteome</keyword>
<dbReference type="PRINTS" id="PR00080">
    <property type="entry name" value="SDRFAMILY"/>
</dbReference>
<dbReference type="RefSeq" id="WP_188768858.1">
    <property type="nucleotide sequence ID" value="NZ_BMHK01000004.1"/>
</dbReference>
<dbReference type="InterPro" id="IPR020904">
    <property type="entry name" value="Sc_DH/Rdtase_CS"/>
</dbReference>